<keyword evidence="2" id="KW-1133">Transmembrane helix</keyword>
<feature type="compositionally biased region" description="Low complexity" evidence="1">
    <location>
        <begin position="36"/>
        <end position="71"/>
    </location>
</feature>
<feature type="region of interest" description="Disordered" evidence="1">
    <location>
        <begin position="36"/>
        <end position="81"/>
    </location>
</feature>
<dbReference type="RefSeq" id="WP_091628698.1">
    <property type="nucleotide sequence ID" value="NZ_FMIC01000002.1"/>
</dbReference>
<gene>
    <name evidence="3" type="ORF">GA0070608_3195</name>
</gene>
<evidence type="ECO:0000256" key="2">
    <source>
        <dbReference type="SAM" id="Phobius"/>
    </source>
</evidence>
<dbReference type="OrthoDB" id="3391099at2"/>
<dbReference type="EMBL" id="FMIC01000002">
    <property type="protein sequence ID" value="SCL65960.1"/>
    <property type="molecule type" value="Genomic_DNA"/>
</dbReference>
<dbReference type="Proteomes" id="UP000199343">
    <property type="component" value="Unassembled WGS sequence"/>
</dbReference>
<reference evidence="3 4" key="1">
    <citation type="submission" date="2016-06" db="EMBL/GenBank/DDBJ databases">
        <authorList>
            <person name="Kjaerup R.B."/>
            <person name="Dalgaard T.S."/>
            <person name="Juul-Madsen H.R."/>
        </authorList>
    </citation>
    <scope>NUCLEOTIDE SEQUENCE [LARGE SCALE GENOMIC DNA]</scope>
    <source>
        <strain evidence="3 4">DSM 43363</strain>
    </source>
</reference>
<protein>
    <submittedName>
        <fullName evidence="3">Uncharacterized protein</fullName>
    </submittedName>
</protein>
<keyword evidence="2" id="KW-0472">Membrane</keyword>
<name>A0A1C6VJ76_9ACTN</name>
<organism evidence="3 4">
    <name type="scientific">Micromonospora peucetia</name>
    <dbReference type="NCBI Taxonomy" id="47871"/>
    <lineage>
        <taxon>Bacteria</taxon>
        <taxon>Bacillati</taxon>
        <taxon>Actinomycetota</taxon>
        <taxon>Actinomycetes</taxon>
        <taxon>Micromonosporales</taxon>
        <taxon>Micromonosporaceae</taxon>
        <taxon>Micromonospora</taxon>
    </lineage>
</organism>
<feature type="transmembrane region" description="Helical" evidence="2">
    <location>
        <begin position="7"/>
        <end position="30"/>
    </location>
</feature>
<evidence type="ECO:0000256" key="1">
    <source>
        <dbReference type="SAM" id="MobiDB-lite"/>
    </source>
</evidence>
<dbReference type="AlphaFoldDB" id="A0A1C6VJ76"/>
<evidence type="ECO:0000313" key="4">
    <source>
        <dbReference type="Proteomes" id="UP000199343"/>
    </source>
</evidence>
<sequence>MKKRYVGLLAVIVGTAFLAVIGTLGGWYLADGTAPGPADPTASGPAAPSAAATGGTGSPSTGSRTSGPASSESPSKEQPAARTYQIDRLVYDQAGLTVRLVSAEVTGGKLRLNLRYRNGSKVAWPVSCPTVEVDRISSEIVLPDGRSVRPESTWCATTRAGESFSIAAGEQVDSWGAFPVAPEAGSSFELTWYDFPSLDVRLR</sequence>
<evidence type="ECO:0000313" key="3">
    <source>
        <dbReference type="EMBL" id="SCL65960.1"/>
    </source>
</evidence>
<accession>A0A1C6VJ76</accession>
<keyword evidence="2" id="KW-0812">Transmembrane</keyword>
<proteinExistence type="predicted"/>